<keyword evidence="2" id="KW-0227">DNA damage</keyword>
<evidence type="ECO:0000256" key="2">
    <source>
        <dbReference type="ARBA" id="ARBA00022763"/>
    </source>
</evidence>
<dbReference type="InterPro" id="IPR038051">
    <property type="entry name" value="XRCC4-like_N_sf"/>
</dbReference>
<dbReference type="Gene3D" id="2.170.210.10">
    <property type="entry name" value="DNA double-strand break repair and VJ recombination XRCC4, N-terminal"/>
    <property type="match status" value="1"/>
</dbReference>
<dbReference type="OrthoDB" id="5964017at2759"/>
<dbReference type="GO" id="GO:0032807">
    <property type="term" value="C:DNA ligase IV complex"/>
    <property type="evidence" value="ECO:0007669"/>
    <property type="project" value="TreeGrafter"/>
</dbReference>
<evidence type="ECO:0000256" key="4">
    <source>
        <dbReference type="ARBA" id="ARBA00023204"/>
    </source>
</evidence>
<evidence type="ECO:0000256" key="1">
    <source>
        <dbReference type="ARBA" id="ARBA00004123"/>
    </source>
</evidence>
<dbReference type="GO" id="GO:0006303">
    <property type="term" value="P:double-strand break repair via nonhomologous end joining"/>
    <property type="evidence" value="ECO:0007669"/>
    <property type="project" value="UniProtKB-ARBA"/>
</dbReference>
<feature type="compositionally biased region" description="Basic residues" evidence="8">
    <location>
        <begin position="258"/>
        <end position="269"/>
    </location>
</feature>
<name>A0A0K2TL65_LEPSM</name>
<organism evidence="10">
    <name type="scientific">Lepeophtheirus salmonis</name>
    <name type="common">Salmon louse</name>
    <name type="synonym">Caligus salmonis</name>
    <dbReference type="NCBI Taxonomy" id="72036"/>
    <lineage>
        <taxon>Eukaryota</taxon>
        <taxon>Metazoa</taxon>
        <taxon>Ecdysozoa</taxon>
        <taxon>Arthropoda</taxon>
        <taxon>Crustacea</taxon>
        <taxon>Multicrustacea</taxon>
        <taxon>Hexanauplia</taxon>
        <taxon>Copepoda</taxon>
        <taxon>Siphonostomatoida</taxon>
        <taxon>Caligidae</taxon>
        <taxon>Lepeophtheirus</taxon>
    </lineage>
</organism>
<feature type="domain" description="XLF-like N-terminal" evidence="9">
    <location>
        <begin position="9"/>
        <end position="106"/>
    </location>
</feature>
<evidence type="ECO:0000256" key="3">
    <source>
        <dbReference type="ARBA" id="ARBA00023125"/>
    </source>
</evidence>
<evidence type="ECO:0000256" key="8">
    <source>
        <dbReference type="SAM" id="MobiDB-lite"/>
    </source>
</evidence>
<dbReference type="Pfam" id="PF09302">
    <property type="entry name" value="XLF"/>
    <property type="match status" value="1"/>
</dbReference>
<dbReference type="GO" id="GO:0045027">
    <property type="term" value="F:DNA end binding"/>
    <property type="evidence" value="ECO:0007669"/>
    <property type="project" value="TreeGrafter"/>
</dbReference>
<dbReference type="PANTHER" id="PTHR32235:SF1">
    <property type="entry name" value="NON-HOMOLOGOUS END-JOINING FACTOR 1"/>
    <property type="match status" value="1"/>
</dbReference>
<evidence type="ECO:0000256" key="5">
    <source>
        <dbReference type="ARBA" id="ARBA00023242"/>
    </source>
</evidence>
<protein>
    <recommendedName>
        <fullName evidence="7">Non-homologous end-joining factor 1</fullName>
    </recommendedName>
</protein>
<reference evidence="10" key="1">
    <citation type="submission" date="2014-05" db="EMBL/GenBank/DDBJ databases">
        <authorList>
            <person name="Chronopoulou M."/>
        </authorList>
    </citation>
    <scope>NUCLEOTIDE SEQUENCE</scope>
    <source>
        <tissue evidence="10">Whole organism</tissue>
    </source>
</reference>
<dbReference type="InterPro" id="IPR052287">
    <property type="entry name" value="NHEJ_factor"/>
</dbReference>
<evidence type="ECO:0000256" key="7">
    <source>
        <dbReference type="ARBA" id="ARBA00044529"/>
    </source>
</evidence>
<keyword evidence="5" id="KW-0539">Nucleus</keyword>
<keyword evidence="4" id="KW-0234">DNA repair</keyword>
<dbReference type="PANTHER" id="PTHR32235">
    <property type="entry name" value="NON-HOMOLOGOUS END-JOINING FACTOR 1"/>
    <property type="match status" value="1"/>
</dbReference>
<feature type="compositionally biased region" description="Low complexity" evidence="8">
    <location>
        <begin position="231"/>
        <end position="245"/>
    </location>
</feature>
<sequence length="269" mass="31458">MTMESKKIPWKRLTISDETQFLYVMSNSSLILTDLVRIFEYKFPQDILSKNEEFNPALEFSEDSDVFEEINRILESKDSKKVFKNTNLEVEDNDDEMPFTWIFECKERDGKFLYEQVTQSVLNGMSRLWEERSILLKVIKDKDLELEALYVEDDATLTRKSLKTKRFNEDSVFAAPLDNPFQLLTSELYLQFLNKSPKKRLAPTYKSVDKKLKMTSNNLFDDNEEDPNNATSTTTSSSSTPTSSPRKISRITDDKTMKKNQMKKKLKKL</sequence>
<evidence type="ECO:0000256" key="6">
    <source>
        <dbReference type="ARBA" id="ARBA00025747"/>
    </source>
</evidence>
<dbReference type="EMBL" id="HACA01009432">
    <property type="protein sequence ID" value="CDW26793.1"/>
    <property type="molecule type" value="Transcribed_RNA"/>
</dbReference>
<keyword evidence="3" id="KW-0238">DNA-binding</keyword>
<dbReference type="Gene3D" id="1.10.287.450">
    <property type="entry name" value="Helix hairpin bin"/>
    <property type="match status" value="1"/>
</dbReference>
<proteinExistence type="inferred from homology"/>
<evidence type="ECO:0000313" key="10">
    <source>
        <dbReference type="EMBL" id="CDW26793.1"/>
    </source>
</evidence>
<dbReference type="AlphaFoldDB" id="A0A0K2TL65"/>
<evidence type="ECO:0000259" key="9">
    <source>
        <dbReference type="Pfam" id="PF09302"/>
    </source>
</evidence>
<comment type="subcellular location">
    <subcellularLocation>
        <location evidence="1">Nucleus</location>
    </subcellularLocation>
</comment>
<feature type="region of interest" description="Disordered" evidence="8">
    <location>
        <begin position="217"/>
        <end position="269"/>
    </location>
</feature>
<comment type="similarity">
    <text evidence="6">Belongs to the XRCC4-XLF family. XLF subfamily.</text>
</comment>
<accession>A0A0K2TL65</accession>
<dbReference type="InterPro" id="IPR015381">
    <property type="entry name" value="XLF-like_N"/>
</dbReference>